<reference evidence="2 3" key="1">
    <citation type="journal article" date="2023" name="Int. J. Syst. Evol. Microbiol.">
        <title>Winogradskyella bathintestinalis sp. nov., isolated from the intestine of the deep-sea loosejaw dragonfish, Malacosteus niger.</title>
        <authorList>
            <person name="Uniacke-Lowe S."/>
            <person name="Johnson C.N."/>
            <person name="Stanton C."/>
            <person name="Hill C."/>
            <person name="Ross P."/>
        </authorList>
    </citation>
    <scope>NUCLEOTIDE SEQUENCE [LARGE SCALE GENOMIC DNA]</scope>
    <source>
        <strain evidence="2 3">APC 3343</strain>
    </source>
</reference>
<dbReference type="RefSeq" id="WP_290205924.1">
    <property type="nucleotide sequence ID" value="NZ_JASDDK010000002.1"/>
</dbReference>
<evidence type="ECO:0000259" key="1">
    <source>
        <dbReference type="Pfam" id="PF08800"/>
    </source>
</evidence>
<sequence>MEISREAILDKTHYGLKIYAYVLRQYYPDTIVLSVKGRDCGITRNPFNGGKETLRIHIDGVIATHRDTEIETFKGDVFEFAQYHFKTIDEAELLQKINEALHLKLEIKENDELEWLNKPDDTWYAYCSFFKAPVRNVFPAEKMRLHQIFALITSDKYKAITEELRAITDVKEARKFKANRFDYVTFSGTFEKRNDKNLLQHSNLLTIDFDHLENIQKFKEQLLNDEYFETEMLFISPSGDGLKWIIRIDISETSHSEYFTAVGNYIKHTYNIEVDQSGKDVSRACFLPYDPTAFLHKRHQAL</sequence>
<keyword evidence="3" id="KW-1185">Reference proteome</keyword>
<accession>A0ABT7ZT69</accession>
<comment type="caution">
    <text evidence="2">The sequence shown here is derived from an EMBL/GenBank/DDBJ whole genome shotgun (WGS) entry which is preliminary data.</text>
</comment>
<proteinExistence type="predicted"/>
<feature type="domain" description="BT4734-like N-terminal" evidence="1">
    <location>
        <begin position="181"/>
        <end position="294"/>
    </location>
</feature>
<evidence type="ECO:0000313" key="3">
    <source>
        <dbReference type="Proteomes" id="UP001231197"/>
    </source>
</evidence>
<name>A0ABT7ZT69_9FLAO</name>
<organism evidence="2 3">
    <name type="scientific">Winogradskyella bathintestinalis</name>
    <dbReference type="NCBI Taxonomy" id="3035208"/>
    <lineage>
        <taxon>Bacteria</taxon>
        <taxon>Pseudomonadati</taxon>
        <taxon>Bacteroidota</taxon>
        <taxon>Flavobacteriia</taxon>
        <taxon>Flavobacteriales</taxon>
        <taxon>Flavobacteriaceae</taxon>
        <taxon>Winogradskyella</taxon>
    </lineage>
</organism>
<evidence type="ECO:0000313" key="2">
    <source>
        <dbReference type="EMBL" id="MDN3492222.1"/>
    </source>
</evidence>
<dbReference type="InterPro" id="IPR014907">
    <property type="entry name" value="BT4734-like_N"/>
</dbReference>
<dbReference type="EMBL" id="JASDDK010000002">
    <property type="protein sequence ID" value="MDN3492222.1"/>
    <property type="molecule type" value="Genomic_DNA"/>
</dbReference>
<dbReference type="Pfam" id="PF08800">
    <property type="entry name" value="BT4734-like_N"/>
    <property type="match status" value="1"/>
</dbReference>
<protein>
    <submittedName>
        <fullName evidence="2">BT4734/BF3469 family protein</fullName>
    </submittedName>
</protein>
<dbReference type="Proteomes" id="UP001231197">
    <property type="component" value="Unassembled WGS sequence"/>
</dbReference>
<gene>
    <name evidence="2" type="ORF">QMA06_05785</name>
</gene>